<reference evidence="1" key="1">
    <citation type="submission" date="2021-06" db="EMBL/GenBank/DDBJ databases">
        <authorList>
            <person name="Kallberg Y."/>
            <person name="Tangrot J."/>
            <person name="Rosling A."/>
        </authorList>
    </citation>
    <scope>NUCLEOTIDE SEQUENCE</scope>
    <source>
        <strain evidence="1">MA453B</strain>
    </source>
</reference>
<sequence>SVPNCITLFQYATANARFQCIVQVLIQMVTAKYKMVVSTRVG</sequence>
<feature type="non-terminal residue" evidence="1">
    <location>
        <position position="1"/>
    </location>
</feature>
<gene>
    <name evidence="1" type="ORF">DERYTH_LOCUS24029</name>
</gene>
<protein>
    <submittedName>
        <fullName evidence="1">20800_t:CDS:1</fullName>
    </submittedName>
</protein>
<accession>A0A9N9JYZ0</accession>
<name>A0A9N9JYZ0_9GLOM</name>
<organism evidence="1 2">
    <name type="scientific">Dentiscutata erythropus</name>
    <dbReference type="NCBI Taxonomy" id="1348616"/>
    <lineage>
        <taxon>Eukaryota</taxon>
        <taxon>Fungi</taxon>
        <taxon>Fungi incertae sedis</taxon>
        <taxon>Mucoromycota</taxon>
        <taxon>Glomeromycotina</taxon>
        <taxon>Glomeromycetes</taxon>
        <taxon>Diversisporales</taxon>
        <taxon>Gigasporaceae</taxon>
        <taxon>Dentiscutata</taxon>
    </lineage>
</organism>
<dbReference type="AlphaFoldDB" id="A0A9N9JYZ0"/>
<proteinExistence type="predicted"/>
<keyword evidence="2" id="KW-1185">Reference proteome</keyword>
<evidence type="ECO:0000313" key="2">
    <source>
        <dbReference type="Proteomes" id="UP000789405"/>
    </source>
</evidence>
<feature type="non-terminal residue" evidence="1">
    <location>
        <position position="42"/>
    </location>
</feature>
<evidence type="ECO:0000313" key="1">
    <source>
        <dbReference type="EMBL" id="CAG8804106.1"/>
    </source>
</evidence>
<comment type="caution">
    <text evidence="1">The sequence shown here is derived from an EMBL/GenBank/DDBJ whole genome shotgun (WGS) entry which is preliminary data.</text>
</comment>
<dbReference type="EMBL" id="CAJVPY010038626">
    <property type="protein sequence ID" value="CAG8804106.1"/>
    <property type="molecule type" value="Genomic_DNA"/>
</dbReference>
<dbReference type="Proteomes" id="UP000789405">
    <property type="component" value="Unassembled WGS sequence"/>
</dbReference>